<sequence length="137" mass="15284">MAAGMEIHSFIKIGNFFLVSGLVVLMLSMVLAVQVEVNDLIHLPPRPSEIRNFHLGECGTAVVAESCQKAFSEIINYKNEDADDDDTLSHECCRQLLGDGKGCYDIWASYDIGRHPEVNETKAYAKAQQIWRDCHVA</sequence>
<name>A0AAP0M8Q2_9ROSI</name>
<comment type="caution">
    <text evidence="3">The sequence shown here is derived from an EMBL/GenBank/DDBJ whole genome shotgun (WGS) entry which is preliminary data.</text>
</comment>
<gene>
    <name evidence="3" type="ORF">WN944_016087</name>
</gene>
<accession>A0AAP0M8Q2</accession>
<protein>
    <recommendedName>
        <fullName evidence="2">Prolamin-like domain-containing protein</fullName>
    </recommendedName>
</protein>
<keyword evidence="1" id="KW-0732">Signal</keyword>
<organism evidence="3 4">
    <name type="scientific">Citrus x changshan-huyou</name>
    <dbReference type="NCBI Taxonomy" id="2935761"/>
    <lineage>
        <taxon>Eukaryota</taxon>
        <taxon>Viridiplantae</taxon>
        <taxon>Streptophyta</taxon>
        <taxon>Embryophyta</taxon>
        <taxon>Tracheophyta</taxon>
        <taxon>Spermatophyta</taxon>
        <taxon>Magnoliopsida</taxon>
        <taxon>eudicotyledons</taxon>
        <taxon>Gunneridae</taxon>
        <taxon>Pentapetalae</taxon>
        <taxon>rosids</taxon>
        <taxon>malvids</taxon>
        <taxon>Sapindales</taxon>
        <taxon>Rutaceae</taxon>
        <taxon>Aurantioideae</taxon>
        <taxon>Citrus</taxon>
    </lineage>
</organism>
<feature type="domain" description="Prolamin-like" evidence="2">
    <location>
        <begin position="58"/>
        <end position="134"/>
    </location>
</feature>
<dbReference type="Proteomes" id="UP001428341">
    <property type="component" value="Unassembled WGS sequence"/>
</dbReference>
<evidence type="ECO:0000313" key="4">
    <source>
        <dbReference type="Proteomes" id="UP001428341"/>
    </source>
</evidence>
<dbReference type="Pfam" id="PF05617">
    <property type="entry name" value="Prolamin_like"/>
    <property type="match status" value="1"/>
</dbReference>
<keyword evidence="4" id="KW-1185">Reference proteome</keyword>
<reference evidence="3 4" key="1">
    <citation type="submission" date="2024-05" db="EMBL/GenBank/DDBJ databases">
        <title>Haplotype-resolved chromosome-level genome assembly of Huyou (Citrus changshanensis).</title>
        <authorList>
            <person name="Miao C."/>
            <person name="Chen W."/>
            <person name="Wu Y."/>
            <person name="Wang L."/>
            <person name="Zhao S."/>
            <person name="Grierson D."/>
            <person name="Xu C."/>
            <person name="Chen K."/>
        </authorList>
    </citation>
    <scope>NUCLEOTIDE SEQUENCE [LARGE SCALE GENOMIC DNA]</scope>
    <source>
        <strain evidence="3">01-14</strain>
        <tissue evidence="3">Leaf</tissue>
    </source>
</reference>
<dbReference type="AlphaFoldDB" id="A0AAP0M8Q2"/>
<evidence type="ECO:0000256" key="1">
    <source>
        <dbReference type="ARBA" id="ARBA00022729"/>
    </source>
</evidence>
<proteinExistence type="predicted"/>
<dbReference type="InterPro" id="IPR008502">
    <property type="entry name" value="Prolamin-like"/>
</dbReference>
<evidence type="ECO:0000259" key="2">
    <source>
        <dbReference type="Pfam" id="PF05617"/>
    </source>
</evidence>
<dbReference type="EMBL" id="JBCGBO010000005">
    <property type="protein sequence ID" value="KAK9200888.1"/>
    <property type="molecule type" value="Genomic_DNA"/>
</dbReference>
<evidence type="ECO:0000313" key="3">
    <source>
        <dbReference type="EMBL" id="KAK9200888.1"/>
    </source>
</evidence>